<dbReference type="EMBL" id="JJPZ01000041">
    <property type="protein sequence ID" value="KKH12776.1"/>
    <property type="molecule type" value="Genomic_DNA"/>
</dbReference>
<dbReference type="EMBL" id="JJQQ01000141">
    <property type="protein sequence ID" value="KKH64859.1"/>
    <property type="molecule type" value="Genomic_DNA"/>
</dbReference>
<evidence type="ECO:0000256" key="4">
    <source>
        <dbReference type="ARBA" id="ARBA00020049"/>
    </source>
</evidence>
<evidence type="ECO:0000256" key="11">
    <source>
        <dbReference type="ARBA" id="ARBA00023118"/>
    </source>
</evidence>
<evidence type="ECO:0000256" key="7">
    <source>
        <dbReference type="ARBA" id="ARBA00022801"/>
    </source>
</evidence>
<feature type="domain" description="DUF83" evidence="14">
    <location>
        <begin position="106"/>
        <end position="202"/>
    </location>
</feature>
<evidence type="ECO:0000313" key="15">
    <source>
        <dbReference type="EMBL" id="KKG69163.1"/>
    </source>
</evidence>
<comment type="cofactor">
    <cofactor evidence="13">
        <name>Mg(2+)</name>
        <dbReference type="ChEBI" id="CHEBI:18420"/>
    </cofactor>
    <cofactor evidence="13">
        <name>Mn(2+)</name>
        <dbReference type="ChEBI" id="CHEBI:29035"/>
    </cofactor>
    <text evidence="13">Mg(2+) or Mn(2+) required for ssDNA cleavage activity.</text>
</comment>
<dbReference type="EC" id="3.1.12.1" evidence="3 13"/>
<dbReference type="InterPro" id="IPR013343">
    <property type="entry name" value="CRISPR-assoc_prot_Cas4"/>
</dbReference>
<evidence type="ECO:0000256" key="8">
    <source>
        <dbReference type="ARBA" id="ARBA00022839"/>
    </source>
</evidence>
<dbReference type="GO" id="GO:0051607">
    <property type="term" value="P:defense response to virus"/>
    <property type="evidence" value="ECO:0007669"/>
    <property type="project" value="UniProtKB-KW"/>
</dbReference>
<comment type="cofactor">
    <cofactor evidence="13">
        <name>iron-sulfur cluster</name>
        <dbReference type="ChEBI" id="CHEBI:30408"/>
    </cofactor>
</comment>
<evidence type="ECO:0000256" key="9">
    <source>
        <dbReference type="ARBA" id="ARBA00023004"/>
    </source>
</evidence>
<evidence type="ECO:0000313" key="19">
    <source>
        <dbReference type="EMBL" id="KKH64859.1"/>
    </source>
</evidence>
<dbReference type="PATRIC" id="fig|2209.71.peg.4100"/>
<evidence type="ECO:0000313" key="17">
    <source>
        <dbReference type="EMBL" id="KKH12501.1"/>
    </source>
</evidence>
<evidence type="ECO:0000313" key="24">
    <source>
        <dbReference type="Proteomes" id="UP000034944"/>
    </source>
</evidence>
<keyword evidence="9 13" id="KW-0408">Iron</keyword>
<dbReference type="Proteomes" id="UP000034944">
    <property type="component" value="Unassembled WGS sequence"/>
</dbReference>
<dbReference type="EMBL" id="JJPY01000002">
    <property type="protein sequence ID" value="KKH12501.1"/>
    <property type="molecule type" value="Genomic_DNA"/>
</dbReference>
<evidence type="ECO:0000256" key="2">
    <source>
        <dbReference type="ARBA" id="ARBA00009189"/>
    </source>
</evidence>
<keyword evidence="10 13" id="KW-0411">Iron-sulfur</keyword>
<evidence type="ECO:0000313" key="16">
    <source>
        <dbReference type="EMBL" id="KKG84143.1"/>
    </source>
</evidence>
<protein>
    <recommendedName>
        <fullName evidence="4 13">CRISPR-associated exonuclease Cas4</fullName>
        <ecNumber evidence="3 13">3.1.12.1</ecNumber>
    </recommendedName>
</protein>
<sequence length="228" mass="26728">MIEKKYAEDELLSLSGIQHFHFCKRQWALIHIERQWEENLQTTEGRFLHERVDNPFLKESRGDVVLSRAFPLVSYQLGLYGVADVIEYVRSENGISLPGYEGLWKMRPVEYKRGKPKIDERDEVQLCAQAMCLEEMFNVTINSADFYYNEIRRRIQLEITEELRNLVVTLSNEMHDLFKKEITPSAEKSRNCKYCSLVDVCVPKLTKKSVSARKYVRNHLDEACNGEI</sequence>
<keyword evidence="6 13" id="KW-0479">Metal-binding</keyword>
<organism evidence="16 20">
    <name type="scientific">Methanosarcina mazei</name>
    <name type="common">Methanosarcina frisia</name>
    <dbReference type="NCBI Taxonomy" id="2209"/>
    <lineage>
        <taxon>Archaea</taxon>
        <taxon>Methanobacteriati</taxon>
        <taxon>Methanobacteriota</taxon>
        <taxon>Stenosarchaea group</taxon>
        <taxon>Methanomicrobia</taxon>
        <taxon>Methanosarcinales</taxon>
        <taxon>Methanosarcinaceae</taxon>
        <taxon>Methanosarcina</taxon>
    </lineage>
</organism>
<evidence type="ECO:0000259" key="14">
    <source>
        <dbReference type="Pfam" id="PF01930"/>
    </source>
</evidence>
<dbReference type="InterPro" id="IPR022765">
    <property type="entry name" value="Dna2/Cas4_DUF83"/>
</dbReference>
<evidence type="ECO:0000313" key="22">
    <source>
        <dbReference type="Proteomes" id="UP000034074"/>
    </source>
</evidence>
<keyword evidence="8 13" id="KW-0269">Exonuclease</keyword>
<dbReference type="Gene3D" id="3.90.320.10">
    <property type="match status" value="1"/>
</dbReference>
<comment type="similarity">
    <text evidence="2 13">Belongs to the CRISPR-associated exonuclease Cas4 family.</text>
</comment>
<dbReference type="PANTHER" id="PTHR36531:SF6">
    <property type="entry name" value="DNA REPLICATION ATP-DEPENDENT HELICASE_NUCLEASE DNA2"/>
    <property type="match status" value="1"/>
</dbReference>
<evidence type="ECO:0000256" key="13">
    <source>
        <dbReference type="RuleBase" id="RU365022"/>
    </source>
</evidence>
<comment type="cofactor">
    <cofactor evidence="1">
        <name>[4Fe-4S] cluster</name>
        <dbReference type="ChEBI" id="CHEBI:49883"/>
    </cofactor>
</comment>
<evidence type="ECO:0000313" key="18">
    <source>
        <dbReference type="EMBL" id="KKH12776.1"/>
    </source>
</evidence>
<keyword evidence="5 13" id="KW-0540">Nuclease</keyword>
<dbReference type="EMBL" id="JJPQ01000045">
    <property type="protein sequence ID" value="KKG84143.1"/>
    <property type="molecule type" value="Genomic_DNA"/>
</dbReference>
<dbReference type="GO" id="GO:0051536">
    <property type="term" value="F:iron-sulfur cluster binding"/>
    <property type="evidence" value="ECO:0007669"/>
    <property type="project" value="UniProtKB-KW"/>
</dbReference>
<dbReference type="Proteomes" id="UP000034074">
    <property type="component" value="Unassembled WGS sequence"/>
</dbReference>
<comment type="caution">
    <text evidence="16">The sequence shown here is derived from an EMBL/GenBank/DDBJ whole genome shotgun (WGS) entry which is preliminary data.</text>
</comment>
<proteinExistence type="inferred from homology"/>
<evidence type="ECO:0000313" key="20">
    <source>
        <dbReference type="Proteomes" id="UP000033889"/>
    </source>
</evidence>
<dbReference type="NCBIfam" id="TIGR00372">
    <property type="entry name" value="cas4"/>
    <property type="match status" value="1"/>
</dbReference>
<dbReference type="OrthoDB" id="106526at2157"/>
<evidence type="ECO:0000256" key="12">
    <source>
        <dbReference type="ARBA" id="ARBA00023211"/>
    </source>
</evidence>
<keyword evidence="7 13" id="KW-0378">Hydrolase</keyword>
<evidence type="ECO:0000256" key="6">
    <source>
        <dbReference type="ARBA" id="ARBA00022723"/>
    </source>
</evidence>
<dbReference type="PANTHER" id="PTHR36531">
    <property type="entry name" value="CRISPR-ASSOCIATED EXONUCLEASE CAS4"/>
    <property type="match status" value="1"/>
</dbReference>
<dbReference type="InterPro" id="IPR011604">
    <property type="entry name" value="PDDEXK-like_dom_sf"/>
</dbReference>
<reference evidence="20 21" key="1">
    <citation type="journal article" date="2015" name="ISME J.">
        <title>Genomic and phenotypic differentiation among Methanosarcina mazei populations from Columbia River sediment.</title>
        <authorList>
            <person name="Youngblut N.D."/>
            <person name="Wirth J.S."/>
            <person name="Henriksen J.R."/>
            <person name="Smith M."/>
            <person name="Simon H."/>
            <person name="Metcalf W.W."/>
            <person name="Whitaker R.J."/>
        </authorList>
    </citation>
    <scope>NUCLEOTIDE SEQUENCE [LARGE SCALE GENOMIC DNA]</scope>
    <source>
        <strain evidence="19 21">1.H.M.0.1</strain>
        <strain evidence="15 22">3.H.A.1A.2</strain>
        <strain evidence="16 20">3.H.A.2.5</strain>
        <strain evidence="17 23">3.H.T.1A.1</strain>
        <strain evidence="18 24">3.H.T.1A.2</strain>
    </source>
</reference>
<dbReference type="RefSeq" id="WP_048040846.1">
    <property type="nucleotide sequence ID" value="NZ_JJPN01000139.1"/>
</dbReference>
<name>A0A0F8K8I3_METMZ</name>
<gene>
    <name evidence="15" type="ORF">DU46_18775</name>
    <name evidence="17" type="ORF">DU51_17205</name>
    <name evidence="16" type="ORF">DU61_07515</name>
    <name evidence="18" type="ORF">DU62_19545</name>
    <name evidence="19" type="ORF">DU87_17920</name>
</gene>
<dbReference type="EMBL" id="JJPN01000139">
    <property type="protein sequence ID" value="KKG69163.1"/>
    <property type="molecule type" value="Genomic_DNA"/>
</dbReference>
<evidence type="ECO:0000256" key="1">
    <source>
        <dbReference type="ARBA" id="ARBA00001966"/>
    </source>
</evidence>
<keyword evidence="11 13" id="KW-0051">Antiviral defense</keyword>
<dbReference type="Pfam" id="PF01930">
    <property type="entry name" value="Cas_Cas4"/>
    <property type="match status" value="1"/>
</dbReference>
<dbReference type="AlphaFoldDB" id="A0A0F8K8I3"/>
<dbReference type="GO" id="GO:0004527">
    <property type="term" value="F:exonuclease activity"/>
    <property type="evidence" value="ECO:0007669"/>
    <property type="project" value="UniProtKB-KW"/>
</dbReference>
<dbReference type="Proteomes" id="UP000033889">
    <property type="component" value="Unassembled WGS sequence"/>
</dbReference>
<evidence type="ECO:0000313" key="23">
    <source>
        <dbReference type="Proteomes" id="UP000034820"/>
    </source>
</evidence>
<evidence type="ECO:0000256" key="3">
    <source>
        <dbReference type="ARBA" id="ARBA00012768"/>
    </source>
</evidence>
<dbReference type="Proteomes" id="UP000034820">
    <property type="component" value="Unassembled WGS sequence"/>
</dbReference>
<dbReference type="Proteomes" id="UP000033933">
    <property type="component" value="Unassembled WGS sequence"/>
</dbReference>
<evidence type="ECO:0000256" key="10">
    <source>
        <dbReference type="ARBA" id="ARBA00023014"/>
    </source>
</evidence>
<dbReference type="InterPro" id="IPR051827">
    <property type="entry name" value="Cas4_exonuclease"/>
</dbReference>
<evidence type="ECO:0000256" key="5">
    <source>
        <dbReference type="ARBA" id="ARBA00022722"/>
    </source>
</evidence>
<keyword evidence="12 13" id="KW-0464">Manganese</keyword>
<comment type="function">
    <text evidence="13">CRISPR (clustered regularly interspaced short palindromic repeat) is an adaptive immune system that provides protection against mobile genetic elements (viruses, transposable elements and conjugative plasmids). CRISPR clusters contain sequences complementary to antecedent mobile elements and target invading nucleic acids. CRISPR clusters are transcribed and processed into CRISPR RNA (crRNA).</text>
</comment>
<dbReference type="GO" id="GO:0046872">
    <property type="term" value="F:metal ion binding"/>
    <property type="evidence" value="ECO:0007669"/>
    <property type="project" value="UniProtKB-KW"/>
</dbReference>
<accession>A0A0F8K8I3</accession>
<evidence type="ECO:0000313" key="21">
    <source>
        <dbReference type="Proteomes" id="UP000033933"/>
    </source>
</evidence>